<keyword evidence="3" id="KW-1185">Reference proteome</keyword>
<accession>A0ABT8RDT0</accession>
<gene>
    <name evidence="2" type="ORF">Q0590_28530</name>
</gene>
<dbReference type="PANTHER" id="PTHR41521:SF4">
    <property type="entry name" value="BLR0684 PROTEIN"/>
    <property type="match status" value="1"/>
</dbReference>
<sequence>MAVYLINSYNIHDFEAFKKYLPLLKTLLDKYGAEVLASDLKAISLEGKAKTMNAIIRFPSKEAVFNCYNDPEYTEIKKSRLKATSDCDMIVVNEFVPLPVYC</sequence>
<dbReference type="EMBL" id="JAUKPO010000027">
    <property type="protein sequence ID" value="MDO1450261.1"/>
    <property type="molecule type" value="Genomic_DNA"/>
</dbReference>
<feature type="domain" description="DUF1330" evidence="1">
    <location>
        <begin position="3"/>
        <end position="94"/>
    </location>
</feature>
<proteinExistence type="predicted"/>
<organism evidence="2 3">
    <name type="scientific">Rhodocytophaga aerolata</name>
    <dbReference type="NCBI Taxonomy" id="455078"/>
    <lineage>
        <taxon>Bacteria</taxon>
        <taxon>Pseudomonadati</taxon>
        <taxon>Bacteroidota</taxon>
        <taxon>Cytophagia</taxon>
        <taxon>Cytophagales</taxon>
        <taxon>Rhodocytophagaceae</taxon>
        <taxon>Rhodocytophaga</taxon>
    </lineage>
</organism>
<dbReference type="InterPro" id="IPR010753">
    <property type="entry name" value="DUF1330"/>
</dbReference>
<protein>
    <submittedName>
        <fullName evidence="2">DUF1330 domain-containing protein</fullName>
    </submittedName>
</protein>
<dbReference type="Pfam" id="PF07045">
    <property type="entry name" value="DUF1330"/>
    <property type="match status" value="1"/>
</dbReference>
<dbReference type="RefSeq" id="WP_302041063.1">
    <property type="nucleotide sequence ID" value="NZ_JAUKPO010000027.1"/>
</dbReference>
<evidence type="ECO:0000313" key="3">
    <source>
        <dbReference type="Proteomes" id="UP001168528"/>
    </source>
</evidence>
<name>A0ABT8RDT0_9BACT</name>
<dbReference type="Gene3D" id="3.30.70.100">
    <property type="match status" value="1"/>
</dbReference>
<evidence type="ECO:0000313" key="2">
    <source>
        <dbReference type="EMBL" id="MDO1450261.1"/>
    </source>
</evidence>
<evidence type="ECO:0000259" key="1">
    <source>
        <dbReference type="Pfam" id="PF07045"/>
    </source>
</evidence>
<dbReference type="InterPro" id="IPR011008">
    <property type="entry name" value="Dimeric_a/b-barrel"/>
</dbReference>
<dbReference type="SUPFAM" id="SSF54909">
    <property type="entry name" value="Dimeric alpha+beta barrel"/>
    <property type="match status" value="1"/>
</dbReference>
<reference evidence="2" key="1">
    <citation type="submission" date="2023-07" db="EMBL/GenBank/DDBJ databases">
        <title>The genome sequence of Rhodocytophaga aerolata KACC 12507.</title>
        <authorList>
            <person name="Zhang X."/>
        </authorList>
    </citation>
    <scope>NUCLEOTIDE SEQUENCE</scope>
    <source>
        <strain evidence="2">KACC 12507</strain>
    </source>
</reference>
<dbReference type="Proteomes" id="UP001168528">
    <property type="component" value="Unassembled WGS sequence"/>
</dbReference>
<dbReference type="PANTHER" id="PTHR41521">
    <property type="match status" value="1"/>
</dbReference>
<comment type="caution">
    <text evidence="2">The sequence shown here is derived from an EMBL/GenBank/DDBJ whole genome shotgun (WGS) entry which is preliminary data.</text>
</comment>